<dbReference type="CDD" id="cd17083">
    <property type="entry name" value="RAWUL_PCGF3"/>
    <property type="match status" value="1"/>
</dbReference>
<dbReference type="InterPro" id="IPR051507">
    <property type="entry name" value="PcG_RING_finger"/>
</dbReference>
<dbReference type="EMBL" id="PZQS01000005">
    <property type="protein sequence ID" value="PVD30654.1"/>
    <property type="molecule type" value="Genomic_DNA"/>
</dbReference>
<proteinExistence type="predicted"/>
<evidence type="ECO:0000313" key="5">
    <source>
        <dbReference type="EMBL" id="PVD30654.1"/>
    </source>
</evidence>
<protein>
    <recommendedName>
        <fullName evidence="4">RAWUL domain-containing protein</fullName>
    </recommendedName>
</protein>
<keyword evidence="2" id="KW-0539">Nucleus</keyword>
<dbReference type="PANTHER" id="PTHR45893">
    <property type="entry name" value="POLYCOMB GROUP RING FINGER PROTEIN"/>
    <property type="match status" value="1"/>
</dbReference>
<evidence type="ECO:0000313" key="6">
    <source>
        <dbReference type="Proteomes" id="UP000245119"/>
    </source>
</evidence>
<dbReference type="InterPro" id="IPR032443">
    <property type="entry name" value="RAWUL"/>
</dbReference>
<comment type="caution">
    <text evidence="5">The sequence shown here is derived from an EMBL/GenBank/DDBJ whole genome shotgun (WGS) entry which is preliminary data.</text>
</comment>
<sequence length="154" mass="18291">MQDIVYKLVPHLQEKEMKRQIEFYKKRGLPPPNYTGNDENSNERSKTPVAMNGEEQDFHRSDEQINVCLECVTGSMRNLKRRFLRLSCQATIMQLKKFIALKIYNNMTRFKDVDILCNEEILGKDHTLKFVSVTRWRSKDTPLLLHYRQRVAEL</sequence>
<evidence type="ECO:0000256" key="1">
    <source>
        <dbReference type="ARBA" id="ARBA00004123"/>
    </source>
</evidence>
<feature type="region of interest" description="Disordered" evidence="3">
    <location>
        <begin position="26"/>
        <end position="58"/>
    </location>
</feature>
<feature type="domain" description="RAWUL" evidence="4">
    <location>
        <begin position="82"/>
        <end position="148"/>
    </location>
</feature>
<dbReference type="Pfam" id="PF16207">
    <property type="entry name" value="RAWUL"/>
    <property type="match status" value="1"/>
</dbReference>
<evidence type="ECO:0000259" key="4">
    <source>
        <dbReference type="Pfam" id="PF16207"/>
    </source>
</evidence>
<evidence type="ECO:0000256" key="3">
    <source>
        <dbReference type="SAM" id="MobiDB-lite"/>
    </source>
</evidence>
<comment type="subcellular location">
    <subcellularLocation>
        <location evidence="1">Nucleus</location>
    </subcellularLocation>
</comment>
<dbReference type="STRING" id="400727.A0A2T7PB58"/>
<evidence type="ECO:0000256" key="2">
    <source>
        <dbReference type="ARBA" id="ARBA00023242"/>
    </source>
</evidence>
<dbReference type="GO" id="GO:0005634">
    <property type="term" value="C:nucleus"/>
    <property type="evidence" value="ECO:0007669"/>
    <property type="project" value="UniProtKB-SubCell"/>
</dbReference>
<dbReference type="Proteomes" id="UP000245119">
    <property type="component" value="Linkage Group LG5"/>
</dbReference>
<gene>
    <name evidence="5" type="ORF">C0Q70_09927</name>
</gene>
<organism evidence="5 6">
    <name type="scientific">Pomacea canaliculata</name>
    <name type="common">Golden apple snail</name>
    <dbReference type="NCBI Taxonomy" id="400727"/>
    <lineage>
        <taxon>Eukaryota</taxon>
        <taxon>Metazoa</taxon>
        <taxon>Spiralia</taxon>
        <taxon>Lophotrochozoa</taxon>
        <taxon>Mollusca</taxon>
        <taxon>Gastropoda</taxon>
        <taxon>Caenogastropoda</taxon>
        <taxon>Architaenioglossa</taxon>
        <taxon>Ampullarioidea</taxon>
        <taxon>Ampullariidae</taxon>
        <taxon>Pomacea</taxon>
    </lineage>
</organism>
<dbReference type="OrthoDB" id="1305878at2759"/>
<dbReference type="Gene3D" id="3.10.20.90">
    <property type="entry name" value="Phosphatidylinositol 3-kinase Catalytic Subunit, Chain A, domain 1"/>
    <property type="match status" value="1"/>
</dbReference>
<reference evidence="5 6" key="1">
    <citation type="submission" date="2018-04" db="EMBL/GenBank/DDBJ databases">
        <title>The genome of golden apple snail Pomacea canaliculata provides insight into stress tolerance and invasive adaptation.</title>
        <authorList>
            <person name="Liu C."/>
            <person name="Liu B."/>
            <person name="Ren Y."/>
            <person name="Zhang Y."/>
            <person name="Wang H."/>
            <person name="Li S."/>
            <person name="Jiang F."/>
            <person name="Yin L."/>
            <person name="Zhang G."/>
            <person name="Qian W."/>
            <person name="Fan W."/>
        </authorList>
    </citation>
    <scope>NUCLEOTIDE SEQUENCE [LARGE SCALE GENOMIC DNA]</scope>
    <source>
        <strain evidence="5">SZHN2017</strain>
        <tissue evidence="5">Muscle</tissue>
    </source>
</reference>
<dbReference type="AlphaFoldDB" id="A0A2T7PB58"/>
<name>A0A2T7PB58_POMCA</name>
<keyword evidence="6" id="KW-1185">Reference proteome</keyword>
<accession>A0A2T7PB58</accession>